<feature type="transmembrane region" description="Helical" evidence="8">
    <location>
        <begin position="516"/>
        <end position="534"/>
    </location>
</feature>
<dbReference type="CDD" id="cd01660">
    <property type="entry name" value="ba3-like_Oxidase_I"/>
    <property type="match status" value="1"/>
</dbReference>
<evidence type="ECO:0000313" key="10">
    <source>
        <dbReference type="EMBL" id="QMV40761.1"/>
    </source>
</evidence>
<name>A0A7G5BUX7_9BACL</name>
<keyword evidence="4 7" id="KW-0249">Electron transport</keyword>
<accession>A0A7G5BUX7</accession>
<dbReference type="InterPro" id="IPR023615">
    <property type="entry name" value="Cyt_c_Oxase_su1_BS"/>
</dbReference>
<dbReference type="PANTHER" id="PTHR10422:SF40">
    <property type="entry name" value="CYTOCHROME C OXIDASE SUBUNIT I"/>
    <property type="match status" value="1"/>
</dbReference>
<dbReference type="PRINTS" id="PR01165">
    <property type="entry name" value="CYCOXIDASEI"/>
</dbReference>
<evidence type="ECO:0000259" key="9">
    <source>
        <dbReference type="PROSITE" id="PS50855"/>
    </source>
</evidence>
<keyword evidence="7" id="KW-0408">Iron</keyword>
<dbReference type="InterPro" id="IPR000883">
    <property type="entry name" value="Cyt_C_Oxase_1"/>
</dbReference>
<evidence type="ECO:0000256" key="7">
    <source>
        <dbReference type="RuleBase" id="RU000370"/>
    </source>
</evidence>
<dbReference type="Pfam" id="PF00115">
    <property type="entry name" value="COX1"/>
    <property type="match status" value="1"/>
</dbReference>
<evidence type="ECO:0000313" key="11">
    <source>
        <dbReference type="Proteomes" id="UP000515679"/>
    </source>
</evidence>
<sequence length="550" mass="61225">MTTTQTKPFDRQDGRLVLAHILFAFGALLLGGIAGMLQGMVKGGTITLPANIGYYELLTAHGVLMALIFTTYFIVGFLYSGISQTLGGKLLPRTKKLGWLGFFLMSVGTIIGVIVILLGKASVLYTFYAPMKASPYFYVALALVVIGSWLSGYGIMYQYARWKKSNKGKLSPLFGYMSVMTMLLWQIATIGVALEVVVQLIPWSFGWVDTVNVVLSRTLFWFFGHPLVYFWLLPAYMCWYVIIPKIIGGKIFSDALARMSFALFLLFSIPVGFHHQLMEPGISHFWKYLQVVLTFMVVIPSLMTAFSLFATFELNGRSKGAKGLFGWVKVLPWKDVRFFAPFMGMLIFIPAGAGGLVNASNQMNAVVHNTLWVTGHFHLTVATSVALTFFGIVYWLIPVVTGRVLTPRMNKLGIIQTLIWCIGMFFMSGSMHTVGLLGSPRRTAYNTYDDHPDAVLWMPYHVAMAIGGIILFIGVLLIIYNIYSLMRAPKGETEYPIGEVSEGSEPTPRFLENWKLWITLTVVLILIAYTIPVIDLIGNTTPGSPGYVTW</sequence>
<keyword evidence="7" id="KW-0349">Heme</keyword>
<dbReference type="GO" id="GO:0020037">
    <property type="term" value="F:heme binding"/>
    <property type="evidence" value="ECO:0007669"/>
    <property type="project" value="InterPro"/>
</dbReference>
<feature type="transmembrane region" description="Helical" evidence="8">
    <location>
        <begin position="458"/>
        <end position="480"/>
    </location>
</feature>
<dbReference type="Gene3D" id="1.20.210.10">
    <property type="entry name" value="Cytochrome c oxidase-like, subunit I domain"/>
    <property type="match status" value="1"/>
</dbReference>
<keyword evidence="2 7" id="KW-0679">Respiratory chain</keyword>
<protein>
    <submittedName>
        <fullName evidence="10">B(O/a)3-type cytochrome-c oxidase subunit 1</fullName>
    </submittedName>
</protein>
<feature type="transmembrane region" description="Helical" evidence="8">
    <location>
        <begin position="99"/>
        <end position="123"/>
    </location>
</feature>
<keyword evidence="6 8" id="KW-0472">Membrane</keyword>
<dbReference type="KEGG" id="cchl:FPL14_05750"/>
<dbReference type="InterPro" id="IPR023616">
    <property type="entry name" value="Cyt_c_oxase-like_su1_dom"/>
</dbReference>
<dbReference type="GO" id="GO:0009060">
    <property type="term" value="P:aerobic respiration"/>
    <property type="evidence" value="ECO:0007669"/>
    <property type="project" value="InterPro"/>
</dbReference>
<dbReference type="Proteomes" id="UP000515679">
    <property type="component" value="Chromosome"/>
</dbReference>
<evidence type="ECO:0000256" key="4">
    <source>
        <dbReference type="ARBA" id="ARBA00022982"/>
    </source>
</evidence>
<dbReference type="PANTHER" id="PTHR10422">
    <property type="entry name" value="CYTOCHROME C OXIDASE SUBUNIT 1"/>
    <property type="match status" value="1"/>
</dbReference>
<proteinExistence type="inferred from homology"/>
<evidence type="ECO:0000256" key="8">
    <source>
        <dbReference type="SAM" id="Phobius"/>
    </source>
</evidence>
<evidence type="ECO:0000256" key="6">
    <source>
        <dbReference type="ARBA" id="ARBA00023136"/>
    </source>
</evidence>
<dbReference type="PROSITE" id="PS50855">
    <property type="entry name" value="COX1"/>
    <property type="match status" value="1"/>
</dbReference>
<evidence type="ECO:0000256" key="3">
    <source>
        <dbReference type="ARBA" id="ARBA00022692"/>
    </source>
</evidence>
<keyword evidence="11" id="KW-1185">Reference proteome</keyword>
<dbReference type="GO" id="GO:0004129">
    <property type="term" value="F:cytochrome-c oxidase activity"/>
    <property type="evidence" value="ECO:0007669"/>
    <property type="project" value="InterPro"/>
</dbReference>
<gene>
    <name evidence="10" type="ORF">FPL14_05750</name>
</gene>
<dbReference type="GO" id="GO:0016020">
    <property type="term" value="C:membrane"/>
    <property type="evidence" value="ECO:0007669"/>
    <property type="project" value="UniProtKB-SubCell"/>
</dbReference>
<dbReference type="SUPFAM" id="SSF81442">
    <property type="entry name" value="Cytochrome c oxidase subunit I-like"/>
    <property type="match status" value="1"/>
</dbReference>
<feature type="domain" description="Cytochrome oxidase subunit I profile" evidence="9">
    <location>
        <begin position="15"/>
        <end position="487"/>
    </location>
</feature>
<keyword evidence="7" id="KW-0479">Metal-binding</keyword>
<feature type="transmembrane region" description="Helical" evidence="8">
    <location>
        <begin position="135"/>
        <end position="155"/>
    </location>
</feature>
<evidence type="ECO:0000256" key="1">
    <source>
        <dbReference type="ARBA" id="ARBA00004141"/>
    </source>
</evidence>
<dbReference type="PROSITE" id="PS00077">
    <property type="entry name" value="COX1_CUB"/>
    <property type="match status" value="1"/>
</dbReference>
<feature type="transmembrane region" description="Helical" evidence="8">
    <location>
        <begin position="418"/>
        <end position="438"/>
    </location>
</feature>
<organism evidence="10 11">
    <name type="scientific">Cohnella cholangitidis</name>
    <dbReference type="NCBI Taxonomy" id="2598458"/>
    <lineage>
        <taxon>Bacteria</taxon>
        <taxon>Bacillati</taxon>
        <taxon>Bacillota</taxon>
        <taxon>Bacilli</taxon>
        <taxon>Bacillales</taxon>
        <taxon>Paenibacillaceae</taxon>
        <taxon>Cohnella</taxon>
    </lineage>
</organism>
<reference evidence="10 11" key="1">
    <citation type="submission" date="2019-07" db="EMBL/GenBank/DDBJ databases">
        <authorList>
            <person name="Kim J.K."/>
            <person name="Cheong H.-M."/>
            <person name="Choi Y."/>
            <person name="Hwang K.J."/>
            <person name="Lee S."/>
            <person name="Choi C."/>
        </authorList>
    </citation>
    <scope>NUCLEOTIDE SEQUENCE [LARGE SCALE GENOMIC DNA]</scope>
    <source>
        <strain evidence="10 11">KS 22</strain>
    </source>
</reference>
<evidence type="ECO:0000256" key="5">
    <source>
        <dbReference type="ARBA" id="ARBA00022989"/>
    </source>
</evidence>
<dbReference type="AlphaFoldDB" id="A0A7G5BUX7"/>
<dbReference type="RefSeq" id="WP_182302118.1">
    <property type="nucleotide sequence ID" value="NZ_CP041969.1"/>
</dbReference>
<comment type="subcellular location">
    <subcellularLocation>
        <location evidence="1">Membrane</location>
        <topology evidence="1">Multi-pass membrane protein</topology>
    </subcellularLocation>
</comment>
<evidence type="ECO:0000256" key="2">
    <source>
        <dbReference type="ARBA" id="ARBA00022660"/>
    </source>
</evidence>
<keyword evidence="5 8" id="KW-1133">Transmembrane helix</keyword>
<comment type="similarity">
    <text evidence="7">Belongs to the heme-copper respiratory oxidase family.</text>
</comment>
<feature type="transmembrane region" description="Helical" evidence="8">
    <location>
        <begin position="176"/>
        <end position="201"/>
    </location>
</feature>
<feature type="transmembrane region" description="Helical" evidence="8">
    <location>
        <begin position="338"/>
        <end position="357"/>
    </location>
</feature>
<dbReference type="InterPro" id="IPR033943">
    <property type="entry name" value="Ba3-like_Oxidase_I"/>
</dbReference>
<dbReference type="EMBL" id="CP041969">
    <property type="protein sequence ID" value="QMV40761.1"/>
    <property type="molecule type" value="Genomic_DNA"/>
</dbReference>
<keyword evidence="7" id="KW-0813">Transport</keyword>
<dbReference type="InterPro" id="IPR036927">
    <property type="entry name" value="Cyt_c_oxase-like_su1_sf"/>
</dbReference>
<keyword evidence="3 7" id="KW-0812">Transmembrane</keyword>
<feature type="transmembrane region" description="Helical" evidence="8">
    <location>
        <begin position="285"/>
        <end position="312"/>
    </location>
</feature>
<feature type="transmembrane region" description="Helical" evidence="8">
    <location>
        <begin position="255"/>
        <end position="273"/>
    </location>
</feature>
<feature type="transmembrane region" description="Helical" evidence="8">
    <location>
        <begin position="221"/>
        <end position="243"/>
    </location>
</feature>
<feature type="transmembrane region" description="Helical" evidence="8">
    <location>
        <begin position="377"/>
        <end position="397"/>
    </location>
</feature>
<feature type="transmembrane region" description="Helical" evidence="8">
    <location>
        <begin position="16"/>
        <end position="37"/>
    </location>
</feature>
<feature type="transmembrane region" description="Helical" evidence="8">
    <location>
        <begin position="57"/>
        <end position="79"/>
    </location>
</feature>